<keyword evidence="1" id="KW-0472">Membrane</keyword>
<gene>
    <name evidence="4" type="primary">LOC110987732</name>
</gene>
<organism evidence="3 4">
    <name type="scientific">Acanthaster planci</name>
    <name type="common">Crown-of-thorns starfish</name>
    <dbReference type="NCBI Taxonomy" id="133434"/>
    <lineage>
        <taxon>Eukaryota</taxon>
        <taxon>Metazoa</taxon>
        <taxon>Echinodermata</taxon>
        <taxon>Eleutherozoa</taxon>
        <taxon>Asterozoa</taxon>
        <taxon>Asteroidea</taxon>
        <taxon>Valvatacea</taxon>
        <taxon>Valvatida</taxon>
        <taxon>Acanthasteridae</taxon>
        <taxon>Acanthaster</taxon>
    </lineage>
</organism>
<feature type="signal peptide" evidence="2">
    <location>
        <begin position="1"/>
        <end position="20"/>
    </location>
</feature>
<accession>A0A8B7ZLW0</accession>
<dbReference type="RefSeq" id="XP_022106439.1">
    <property type="nucleotide sequence ID" value="XM_022250747.1"/>
</dbReference>
<dbReference type="AlphaFoldDB" id="A0A8B7ZLW0"/>
<evidence type="ECO:0000256" key="1">
    <source>
        <dbReference type="SAM" id="Phobius"/>
    </source>
</evidence>
<dbReference type="PANTHER" id="PTHR35170">
    <property type="entry name" value="PROTEIN DD3-3"/>
    <property type="match status" value="1"/>
</dbReference>
<keyword evidence="1" id="KW-1133">Transmembrane helix</keyword>
<sequence length="777" mass="87025">MKLKSLVLGLLLMAVVGVNGDMYLHNPRGSNNRLDEAKRERNNGNRLFDSQNNNRGGYNVGSLAYMAGSVLQVEWTNQHSCSDPNSHCEIILQYMCGDLVRDGSTTSTIPEWPSNCAEYDCNQDIEYGMHESYDHYLNCKLRQRQANLFTADQNLKGNSARYTRQNPGGTRRGYECPEERDYYPYWGPSPWRDIAVLTNDATRCPYYQAESANVKSRFVCTLPREMIAENINSRQPIIPITQEECEAIVYPADAQDGTGTRGVWEEAPAHGIAAPDCRESHWSRDNHLGNGVHGETLSYNWTLPNIEHERCVMRIRYNISTGEYDGWSGNVNASLNARRNQESTLDVATKYGFANLEAGEDRGYVFENNPEVDVFGSVEGTNKNFELRLAINTAQTGRTFQDRSHTFAIRRRPADVPATATIRNLNVRGKRGNIVQVYPAVEYDFVPNRIETMPGEYIHVQWTGSNTNPNNNDGQGLPGTDRSNIVLLESQTYEEGGLGYYSPYSKNGHLGRNYPRYLDGTTFLGFSREDLQDMAVLSSHQFRGEMSELDDAGTFYDAKPLAVTMTGHYHYMCTRNNNFSNRSQKGRIISRSEPVSYTAVGWTGGQVESQTGSLDFTQGTLDHLEDIKIEEWGPERGHEVVQAKGGEASLPGTYYETNFVVITPVEKFTVGDRMFQVRIKLLESNTDMVGVYRSDPDDLTNWVRMDAEVEGREVVFSVDKGGAYVARGTVSGGFVAGVVIALVVLVVIVAGSVFYFRKNPDKWEGVTSTCRGVTGRV</sequence>
<protein>
    <submittedName>
        <fullName evidence="4">Protein DD3-3-like</fullName>
    </submittedName>
</protein>
<dbReference type="Proteomes" id="UP000694845">
    <property type="component" value="Unplaced"/>
</dbReference>
<feature type="chain" id="PRO_5034810820" evidence="2">
    <location>
        <begin position="21"/>
        <end position="777"/>
    </location>
</feature>
<feature type="transmembrane region" description="Helical" evidence="1">
    <location>
        <begin position="734"/>
        <end position="756"/>
    </location>
</feature>
<dbReference type="PANTHER" id="PTHR35170:SF1">
    <property type="entry name" value="PROTEIN DD3-3"/>
    <property type="match status" value="1"/>
</dbReference>
<keyword evidence="3" id="KW-1185">Reference proteome</keyword>
<dbReference type="OrthoDB" id="167398at2759"/>
<dbReference type="InterPro" id="IPR053320">
    <property type="entry name" value="Protein_DD3-3_O-glyco"/>
</dbReference>
<evidence type="ECO:0000313" key="3">
    <source>
        <dbReference type="Proteomes" id="UP000694845"/>
    </source>
</evidence>
<keyword evidence="2" id="KW-0732">Signal</keyword>
<dbReference type="OMA" id="TNQHSCS"/>
<keyword evidence="1" id="KW-0812">Transmembrane</keyword>
<dbReference type="GeneID" id="110987732"/>
<dbReference type="KEGG" id="aplc:110987732"/>
<reference evidence="4" key="1">
    <citation type="submission" date="2025-08" db="UniProtKB">
        <authorList>
            <consortium name="RefSeq"/>
        </authorList>
    </citation>
    <scope>IDENTIFICATION</scope>
</reference>
<proteinExistence type="predicted"/>
<name>A0A8B7ZLW0_ACAPL</name>
<evidence type="ECO:0000256" key="2">
    <source>
        <dbReference type="SAM" id="SignalP"/>
    </source>
</evidence>
<evidence type="ECO:0000313" key="4">
    <source>
        <dbReference type="RefSeq" id="XP_022106439.1"/>
    </source>
</evidence>